<dbReference type="EMBL" id="MLAK01000727">
    <property type="protein sequence ID" value="OHT06415.1"/>
    <property type="molecule type" value="Genomic_DNA"/>
</dbReference>
<dbReference type="Proteomes" id="UP000179807">
    <property type="component" value="Unassembled WGS sequence"/>
</dbReference>
<dbReference type="GeneID" id="94827310"/>
<feature type="compositionally biased region" description="Basic and acidic residues" evidence="2">
    <location>
        <begin position="23"/>
        <end position="46"/>
    </location>
</feature>
<gene>
    <name evidence="3" type="ORF">TRFO_05627</name>
</gene>
<evidence type="ECO:0000256" key="1">
    <source>
        <dbReference type="SAM" id="Coils"/>
    </source>
</evidence>
<accession>A0A1J4K4U7</accession>
<dbReference type="AlphaFoldDB" id="A0A1J4K4U7"/>
<dbReference type="RefSeq" id="XP_068359551.1">
    <property type="nucleotide sequence ID" value="XM_068492606.1"/>
</dbReference>
<dbReference type="VEuPathDB" id="TrichDB:TRFO_05627"/>
<reference evidence="3" key="1">
    <citation type="submission" date="2016-10" db="EMBL/GenBank/DDBJ databases">
        <authorList>
            <person name="Benchimol M."/>
            <person name="Almeida L.G."/>
            <person name="Vasconcelos A.T."/>
            <person name="Perreira-Neves A."/>
            <person name="Rosa I.A."/>
            <person name="Tasca T."/>
            <person name="Bogo M.R."/>
            <person name="de Souza W."/>
        </authorList>
    </citation>
    <scope>NUCLEOTIDE SEQUENCE [LARGE SCALE GENOMIC DNA]</scope>
    <source>
        <strain evidence="3">K</strain>
    </source>
</reference>
<keyword evidence="1" id="KW-0175">Coiled coil</keyword>
<sequence>MSTIPITSQKEKQKNKPKIGAGSKDEKRKQKKEKLAEVLQMKKDAQEAAQKPPEPPVTLGKEFFDCLDQISATEVPDTSRKLNKRQQTLNAVMQMKQIFATTSFANTNNVLNVVDQQINMKTEILQTKLAQEEQKRLEQEKQAKLKQKQEQKH</sequence>
<evidence type="ECO:0000313" key="4">
    <source>
        <dbReference type="Proteomes" id="UP000179807"/>
    </source>
</evidence>
<protein>
    <submittedName>
        <fullName evidence="3">TolA</fullName>
    </submittedName>
</protein>
<keyword evidence="4" id="KW-1185">Reference proteome</keyword>
<feature type="region of interest" description="Disordered" evidence="2">
    <location>
        <begin position="1"/>
        <end position="58"/>
    </location>
</feature>
<proteinExistence type="predicted"/>
<organism evidence="3 4">
    <name type="scientific">Tritrichomonas foetus</name>
    <dbReference type="NCBI Taxonomy" id="1144522"/>
    <lineage>
        <taxon>Eukaryota</taxon>
        <taxon>Metamonada</taxon>
        <taxon>Parabasalia</taxon>
        <taxon>Tritrichomonadida</taxon>
        <taxon>Tritrichomonadidae</taxon>
        <taxon>Tritrichomonas</taxon>
    </lineage>
</organism>
<comment type="caution">
    <text evidence="3">The sequence shown here is derived from an EMBL/GenBank/DDBJ whole genome shotgun (WGS) entry which is preliminary data.</text>
</comment>
<feature type="coiled-coil region" evidence="1">
    <location>
        <begin position="122"/>
        <end position="151"/>
    </location>
</feature>
<evidence type="ECO:0000313" key="3">
    <source>
        <dbReference type="EMBL" id="OHT06415.1"/>
    </source>
</evidence>
<evidence type="ECO:0000256" key="2">
    <source>
        <dbReference type="SAM" id="MobiDB-lite"/>
    </source>
</evidence>
<name>A0A1J4K4U7_9EUKA</name>